<proteinExistence type="predicted"/>
<dbReference type="AlphaFoldDB" id="A0ABD3QGD0"/>
<dbReference type="PANTHER" id="PTHR45686:SF4">
    <property type="entry name" value="ADP-RIBOSYLATION FACTOR GTPASE ACTIVATING PROTEIN 3, ISOFORM H"/>
    <property type="match status" value="1"/>
</dbReference>
<reference evidence="8 9" key="1">
    <citation type="journal article" date="2020" name="G3 (Bethesda)">
        <title>Improved Reference Genome for Cyclotella cryptica CCMP332, a Model for Cell Wall Morphogenesis, Salinity Adaptation, and Lipid Production in Diatoms (Bacillariophyta).</title>
        <authorList>
            <person name="Roberts W.R."/>
            <person name="Downey K.M."/>
            <person name="Ruck E.C."/>
            <person name="Traller J.C."/>
            <person name="Alverson A.J."/>
        </authorList>
    </citation>
    <scope>NUCLEOTIDE SEQUENCE [LARGE SCALE GENOMIC DNA]</scope>
    <source>
        <strain evidence="8 9">CCMP332</strain>
    </source>
</reference>
<sequence length="467" mass="47579">MVQMSPSDQAIVKSIPGNDKCCDCGMKNPQWASVSFGTVFCLDCSGVHRSLGVHISFVRSIAMDSWTPQQLSIMKLGGNQNCQAYLSSKGILPSTPIKAKYESDAAQLYKEILKARSEGRPEPTALPPKTQNNNAYRPMSSVSSSVAGGGSKGAPDPNGMERLPGESDADYVARQTRLRDEARARMAAKFGGGGMAGVGASRMGGIGSDPSYNPNTGYSGGVPDFSSASSAVFSGLGSAFGAIGTVASSVTAAVQDPTTQRQLADLTSGVASTAGSFWGSLSAGASSLVNSVTAPDGMGGSDGLEDLQRQFHSQRNANPSSKYAGFGSDNVMNSMGGGGGGAVPDFLSGPSTLTEARPGPGEDPNGIERLSGESDEQYVMRQTRLRDEAKARMAAKFGGGGMAGVGSSSGGFGGGGGNYSSSASMSAPSSGNFNSVVQQSRTPAPSSGNVAKIKVTSGDDFFANFGT</sequence>
<organism evidence="8 9">
    <name type="scientific">Cyclotella cryptica</name>
    <dbReference type="NCBI Taxonomy" id="29204"/>
    <lineage>
        <taxon>Eukaryota</taxon>
        <taxon>Sar</taxon>
        <taxon>Stramenopiles</taxon>
        <taxon>Ochrophyta</taxon>
        <taxon>Bacillariophyta</taxon>
        <taxon>Coscinodiscophyceae</taxon>
        <taxon>Thalassiosirophycidae</taxon>
        <taxon>Stephanodiscales</taxon>
        <taxon>Stephanodiscaceae</taxon>
        <taxon>Cyclotella</taxon>
    </lineage>
</organism>
<dbReference type="Pfam" id="PF01412">
    <property type="entry name" value="ArfGap"/>
    <property type="match status" value="1"/>
</dbReference>
<evidence type="ECO:0000256" key="1">
    <source>
        <dbReference type="ARBA" id="ARBA00022468"/>
    </source>
</evidence>
<dbReference type="PROSITE" id="PS50115">
    <property type="entry name" value="ARFGAP"/>
    <property type="match status" value="1"/>
</dbReference>
<protein>
    <recommendedName>
        <fullName evidence="7">Arf-GAP domain-containing protein</fullName>
    </recommendedName>
</protein>
<keyword evidence="4" id="KW-0862">Zinc</keyword>
<evidence type="ECO:0000313" key="9">
    <source>
        <dbReference type="Proteomes" id="UP001516023"/>
    </source>
</evidence>
<dbReference type="PANTHER" id="PTHR45686">
    <property type="entry name" value="ADP-RIBOSYLATION FACTOR GTPASE ACTIVATING PROTEIN 3, ISOFORM H-RELATED"/>
    <property type="match status" value="1"/>
</dbReference>
<keyword evidence="1" id="KW-0343">GTPase activation</keyword>
<feature type="compositionally biased region" description="Low complexity" evidence="6">
    <location>
        <begin position="419"/>
        <end position="431"/>
    </location>
</feature>
<evidence type="ECO:0000256" key="3">
    <source>
        <dbReference type="ARBA" id="ARBA00022771"/>
    </source>
</evidence>
<keyword evidence="9" id="KW-1185">Reference proteome</keyword>
<dbReference type="GO" id="GO:0008270">
    <property type="term" value="F:zinc ion binding"/>
    <property type="evidence" value="ECO:0007669"/>
    <property type="project" value="UniProtKB-KW"/>
</dbReference>
<keyword evidence="3 5" id="KW-0863">Zinc-finger</keyword>
<accession>A0ABD3QGD0</accession>
<dbReference type="Proteomes" id="UP001516023">
    <property type="component" value="Unassembled WGS sequence"/>
</dbReference>
<evidence type="ECO:0000256" key="4">
    <source>
        <dbReference type="ARBA" id="ARBA00022833"/>
    </source>
</evidence>
<feature type="region of interest" description="Disordered" evidence="6">
    <location>
        <begin position="419"/>
        <end position="451"/>
    </location>
</feature>
<dbReference type="SUPFAM" id="SSF57863">
    <property type="entry name" value="ArfGap/RecO-like zinc finger"/>
    <property type="match status" value="1"/>
</dbReference>
<feature type="region of interest" description="Disordered" evidence="6">
    <location>
        <begin position="336"/>
        <end position="378"/>
    </location>
</feature>
<dbReference type="InterPro" id="IPR001164">
    <property type="entry name" value="ArfGAP_dom"/>
</dbReference>
<gene>
    <name evidence="8" type="ORF">HJC23_013928</name>
</gene>
<dbReference type="EMBL" id="JABMIG020000039">
    <property type="protein sequence ID" value="KAL3799473.1"/>
    <property type="molecule type" value="Genomic_DNA"/>
</dbReference>
<name>A0ABD3QGD0_9STRA</name>
<feature type="compositionally biased region" description="Polar residues" evidence="6">
    <location>
        <begin position="432"/>
        <end position="449"/>
    </location>
</feature>
<evidence type="ECO:0000256" key="6">
    <source>
        <dbReference type="SAM" id="MobiDB-lite"/>
    </source>
</evidence>
<dbReference type="Gene3D" id="1.10.220.150">
    <property type="entry name" value="Arf GTPase activating protein"/>
    <property type="match status" value="1"/>
</dbReference>
<dbReference type="GO" id="GO:0005096">
    <property type="term" value="F:GTPase activator activity"/>
    <property type="evidence" value="ECO:0007669"/>
    <property type="project" value="UniProtKB-KW"/>
</dbReference>
<dbReference type="CDD" id="cd08830">
    <property type="entry name" value="ArfGap_ArfGap1"/>
    <property type="match status" value="1"/>
</dbReference>
<evidence type="ECO:0000256" key="5">
    <source>
        <dbReference type="PROSITE-ProRule" id="PRU00288"/>
    </source>
</evidence>
<evidence type="ECO:0000259" key="7">
    <source>
        <dbReference type="PROSITE" id="PS50115"/>
    </source>
</evidence>
<dbReference type="InterPro" id="IPR038508">
    <property type="entry name" value="ArfGAP_dom_sf"/>
</dbReference>
<comment type="caution">
    <text evidence="8">The sequence shown here is derived from an EMBL/GenBank/DDBJ whole genome shotgun (WGS) entry which is preliminary data.</text>
</comment>
<feature type="domain" description="Arf-GAP" evidence="7">
    <location>
        <begin position="6"/>
        <end position="122"/>
    </location>
</feature>
<dbReference type="PRINTS" id="PR00405">
    <property type="entry name" value="REVINTRACTNG"/>
</dbReference>
<evidence type="ECO:0000256" key="2">
    <source>
        <dbReference type="ARBA" id="ARBA00022723"/>
    </source>
</evidence>
<dbReference type="SMART" id="SM00105">
    <property type="entry name" value="ArfGap"/>
    <property type="match status" value="1"/>
</dbReference>
<keyword evidence="2" id="KW-0479">Metal-binding</keyword>
<evidence type="ECO:0000313" key="8">
    <source>
        <dbReference type="EMBL" id="KAL3799473.1"/>
    </source>
</evidence>
<feature type="region of interest" description="Disordered" evidence="6">
    <location>
        <begin position="116"/>
        <end position="170"/>
    </location>
</feature>
<dbReference type="InterPro" id="IPR037278">
    <property type="entry name" value="ARFGAP/RecO"/>
</dbReference>